<dbReference type="PROSITE" id="PS51188">
    <property type="entry name" value="ZF_CR"/>
    <property type="match status" value="1"/>
</dbReference>
<gene>
    <name evidence="8" type="ORF">LCGC14_2530860</name>
</gene>
<dbReference type="Pfam" id="PF00226">
    <property type="entry name" value="DnaJ"/>
    <property type="match status" value="1"/>
</dbReference>
<reference evidence="8" key="1">
    <citation type="journal article" date="2015" name="Nature">
        <title>Complex archaea that bridge the gap between prokaryotes and eukaryotes.</title>
        <authorList>
            <person name="Spang A."/>
            <person name="Saw J.H."/>
            <person name="Jorgensen S.L."/>
            <person name="Zaremba-Niedzwiedzka K."/>
            <person name="Martijn J."/>
            <person name="Lind A.E."/>
            <person name="van Eijk R."/>
            <person name="Schleper C."/>
            <person name="Guy L."/>
            <person name="Ettema T.J."/>
        </authorList>
    </citation>
    <scope>NUCLEOTIDE SEQUENCE</scope>
</reference>
<evidence type="ECO:0000259" key="6">
    <source>
        <dbReference type="PROSITE" id="PS50076"/>
    </source>
</evidence>
<dbReference type="PANTHER" id="PTHR43096">
    <property type="entry name" value="DNAJ HOMOLOG 1, MITOCHONDRIAL-RELATED"/>
    <property type="match status" value="1"/>
</dbReference>
<keyword evidence="3" id="KW-0863">Zinc-finger</keyword>
<dbReference type="InterPro" id="IPR002939">
    <property type="entry name" value="DnaJ_C"/>
</dbReference>
<dbReference type="EMBL" id="LAZR01041066">
    <property type="protein sequence ID" value="KKL12929.1"/>
    <property type="molecule type" value="Genomic_DNA"/>
</dbReference>
<dbReference type="HAMAP" id="MF_01152">
    <property type="entry name" value="DnaJ"/>
    <property type="match status" value="1"/>
</dbReference>
<evidence type="ECO:0000256" key="4">
    <source>
        <dbReference type="ARBA" id="ARBA00022833"/>
    </source>
</evidence>
<evidence type="ECO:0000256" key="3">
    <source>
        <dbReference type="ARBA" id="ARBA00022771"/>
    </source>
</evidence>
<feature type="domain" description="J" evidence="6">
    <location>
        <begin position="1"/>
        <end position="41"/>
    </location>
</feature>
<evidence type="ECO:0000256" key="2">
    <source>
        <dbReference type="ARBA" id="ARBA00022737"/>
    </source>
</evidence>
<dbReference type="PROSITE" id="PS50076">
    <property type="entry name" value="DNAJ_2"/>
    <property type="match status" value="1"/>
</dbReference>
<proteinExistence type="inferred from homology"/>
<keyword evidence="1" id="KW-0479">Metal-binding</keyword>
<dbReference type="PROSITE" id="PS00636">
    <property type="entry name" value="DNAJ_1"/>
    <property type="match status" value="1"/>
</dbReference>
<dbReference type="InterPro" id="IPR036869">
    <property type="entry name" value="J_dom_sf"/>
</dbReference>
<dbReference type="AlphaFoldDB" id="A0A0F9ATK6"/>
<feature type="domain" description="CR-type" evidence="7">
    <location>
        <begin position="99"/>
        <end position="177"/>
    </location>
</feature>
<organism evidence="8">
    <name type="scientific">marine sediment metagenome</name>
    <dbReference type="NCBI Taxonomy" id="412755"/>
    <lineage>
        <taxon>unclassified sequences</taxon>
        <taxon>metagenomes</taxon>
        <taxon>ecological metagenomes</taxon>
    </lineage>
</organism>
<keyword evidence="2" id="KW-0677">Repeat</keyword>
<dbReference type="InterPro" id="IPR018253">
    <property type="entry name" value="DnaJ_domain_CS"/>
</dbReference>
<dbReference type="SUPFAM" id="SSF46565">
    <property type="entry name" value="Chaperone J-domain"/>
    <property type="match status" value="1"/>
</dbReference>
<dbReference type="InterPro" id="IPR008971">
    <property type="entry name" value="HSP40/DnaJ_pept-bd"/>
</dbReference>
<name>A0A0F9ATK6_9ZZZZ</name>
<feature type="non-terminal residue" evidence="8">
    <location>
        <position position="1"/>
    </location>
</feature>
<dbReference type="SUPFAM" id="SSF57938">
    <property type="entry name" value="DnaJ/Hsp40 cysteine-rich domain"/>
    <property type="match status" value="1"/>
</dbReference>
<dbReference type="PANTHER" id="PTHR43096:SF10">
    <property type="entry name" value="CHAPERONE PROTEIN DNAJ A6, CHLOROPLASTIC"/>
    <property type="match status" value="1"/>
</dbReference>
<evidence type="ECO:0000259" key="7">
    <source>
        <dbReference type="PROSITE" id="PS51188"/>
    </source>
</evidence>
<dbReference type="Gene3D" id="1.10.287.110">
    <property type="entry name" value="DnaJ domain"/>
    <property type="match status" value="1"/>
</dbReference>
<comment type="caution">
    <text evidence="8">The sequence shown here is derived from an EMBL/GenBank/DDBJ whole genome shotgun (WGS) entry which is preliminary data.</text>
</comment>
<dbReference type="CDD" id="cd10747">
    <property type="entry name" value="DnaJ_C"/>
    <property type="match status" value="1"/>
</dbReference>
<dbReference type="SMART" id="SM00271">
    <property type="entry name" value="DnaJ"/>
    <property type="match status" value="1"/>
</dbReference>
<dbReference type="FunFam" id="2.60.260.20:FF:000005">
    <property type="entry name" value="Chaperone protein dnaJ 1, mitochondrial"/>
    <property type="match status" value="1"/>
</dbReference>
<accession>A0A0F9ATK6</accession>
<dbReference type="GO" id="GO:0031072">
    <property type="term" value="F:heat shock protein binding"/>
    <property type="evidence" value="ECO:0007669"/>
    <property type="project" value="InterPro"/>
</dbReference>
<dbReference type="GO" id="GO:0005737">
    <property type="term" value="C:cytoplasm"/>
    <property type="evidence" value="ECO:0007669"/>
    <property type="project" value="TreeGrafter"/>
</dbReference>
<evidence type="ECO:0000256" key="5">
    <source>
        <dbReference type="ARBA" id="ARBA00023186"/>
    </source>
</evidence>
<dbReference type="GO" id="GO:0005524">
    <property type="term" value="F:ATP binding"/>
    <property type="evidence" value="ECO:0007669"/>
    <property type="project" value="InterPro"/>
</dbReference>
<dbReference type="FunFam" id="2.10.230.10:FF:000002">
    <property type="entry name" value="Molecular chaperone DnaJ"/>
    <property type="match status" value="1"/>
</dbReference>
<dbReference type="GO" id="GO:0042026">
    <property type="term" value="P:protein refolding"/>
    <property type="evidence" value="ECO:0007669"/>
    <property type="project" value="TreeGrafter"/>
</dbReference>
<dbReference type="Pfam" id="PF01556">
    <property type="entry name" value="DnaJ_C"/>
    <property type="match status" value="1"/>
</dbReference>
<dbReference type="Gene3D" id="2.60.260.20">
    <property type="entry name" value="Urease metallochaperone UreE, N-terminal domain"/>
    <property type="match status" value="2"/>
</dbReference>
<dbReference type="Gene3D" id="2.10.230.10">
    <property type="entry name" value="Heat shock protein DnaJ, cysteine-rich domain"/>
    <property type="match status" value="1"/>
</dbReference>
<dbReference type="CDD" id="cd10719">
    <property type="entry name" value="DnaJ_zf"/>
    <property type="match status" value="1"/>
</dbReference>
<dbReference type="CDD" id="cd06257">
    <property type="entry name" value="DnaJ"/>
    <property type="match status" value="1"/>
</dbReference>
<dbReference type="SUPFAM" id="SSF49493">
    <property type="entry name" value="HSP40/DnaJ peptide-binding domain"/>
    <property type="match status" value="2"/>
</dbReference>
<protein>
    <recommendedName>
        <fullName evidence="9">J domain-containing protein</fullName>
    </recommendedName>
</protein>
<dbReference type="InterPro" id="IPR036410">
    <property type="entry name" value="HSP_DnaJ_Cys-rich_dom_sf"/>
</dbReference>
<keyword evidence="5" id="KW-0143">Chaperone</keyword>
<dbReference type="PRINTS" id="PR00625">
    <property type="entry name" value="JDOMAIN"/>
</dbReference>
<dbReference type="InterPro" id="IPR012724">
    <property type="entry name" value="DnaJ"/>
</dbReference>
<dbReference type="InterPro" id="IPR001623">
    <property type="entry name" value="DnaJ_domain"/>
</dbReference>
<evidence type="ECO:0000256" key="1">
    <source>
        <dbReference type="ARBA" id="ARBA00022723"/>
    </source>
</evidence>
<evidence type="ECO:0008006" key="9">
    <source>
        <dbReference type="Google" id="ProtNLM"/>
    </source>
</evidence>
<dbReference type="GO" id="GO:0051082">
    <property type="term" value="F:unfolded protein binding"/>
    <property type="evidence" value="ECO:0007669"/>
    <property type="project" value="InterPro"/>
</dbReference>
<sequence length="315" mass="34511">LQYHPDKNPNNPDAEEKFKEISAAYEILKNPEKRQQYDTYGTIDPHQFAGSGGMDPFDVLRRSGIINDDIFGFGHSSRTARGDDISKTIIISFMEAAKGCTKKILGEYPYNCVACKHTGAKDGTAVKECISCQGQGKIGHNQGFLHIMTTCPTCMGKGQIIIEKCPVCFGKGVQYKQETLKVTIPVGLESGTSMRLVGKGMPCSYSATNGDLYITVRVSQHPEFKRDGMLIYSEKEIDYIDAILGTKVRVETIHGLVKMTIPPGTQPESILKIKGKGIISGSNKGDHLIGIKVVVPNKLTEAEKDLLKKLKNIKG</sequence>
<dbReference type="Pfam" id="PF00684">
    <property type="entry name" value="DnaJ_CXXCXGXG"/>
    <property type="match status" value="1"/>
</dbReference>
<dbReference type="GO" id="GO:0008270">
    <property type="term" value="F:zinc ion binding"/>
    <property type="evidence" value="ECO:0007669"/>
    <property type="project" value="UniProtKB-KW"/>
</dbReference>
<dbReference type="GO" id="GO:0009408">
    <property type="term" value="P:response to heat"/>
    <property type="evidence" value="ECO:0007669"/>
    <property type="project" value="InterPro"/>
</dbReference>
<evidence type="ECO:0000313" key="8">
    <source>
        <dbReference type="EMBL" id="KKL12929.1"/>
    </source>
</evidence>
<keyword evidence="4" id="KW-0862">Zinc</keyword>
<dbReference type="InterPro" id="IPR001305">
    <property type="entry name" value="HSP_DnaJ_Cys-rich_dom"/>
</dbReference>